<evidence type="ECO:0000313" key="2">
    <source>
        <dbReference type="EMBL" id="SFD46545.1"/>
    </source>
</evidence>
<protein>
    <submittedName>
        <fullName evidence="2">Uncharacterized protein</fullName>
    </submittedName>
</protein>
<keyword evidence="1" id="KW-0472">Membrane</keyword>
<dbReference type="Proteomes" id="UP000199599">
    <property type="component" value="Unassembled WGS sequence"/>
</dbReference>
<gene>
    <name evidence="2" type="ORF">SAMN04487792_0986</name>
</gene>
<reference evidence="3" key="1">
    <citation type="submission" date="2016-10" db="EMBL/GenBank/DDBJ databases">
        <authorList>
            <person name="Varghese N."/>
            <person name="Submissions S."/>
        </authorList>
    </citation>
    <scope>NUCLEOTIDE SEQUENCE [LARGE SCALE GENOMIC DNA]</scope>
    <source>
        <strain evidence="3">R-53102</strain>
    </source>
</reference>
<feature type="transmembrane region" description="Helical" evidence="1">
    <location>
        <begin position="38"/>
        <end position="57"/>
    </location>
</feature>
<proteinExistence type="predicted"/>
<keyword evidence="1" id="KW-1133">Transmembrane helix</keyword>
<sequence length="236" mass="27827">MKKFYQKNKWLILALCTFITIPGILFLIIGNLKQRTDWLSFWGSYLGSIITIAFAYINTQVSSKEQSENLKLQLEQSKQNDLDNAIKLDRMKRLFSLIDYSDIVNQEFKSAKIQAVINTKRTSYAKLEFDKIKKIVTDLDFFVQKANNIFYITDFENNIDLKDINKDLLNFKVNDLLLIEFIESKIPKKATEKLDVKNRQHLKKISQHINKLDSDYDILDKEIRKVYKQETLINKD</sequence>
<evidence type="ECO:0000313" key="3">
    <source>
        <dbReference type="Proteomes" id="UP000199599"/>
    </source>
</evidence>
<dbReference type="AlphaFoldDB" id="A0A1I1SJ91"/>
<feature type="transmembrane region" description="Helical" evidence="1">
    <location>
        <begin position="12"/>
        <end position="32"/>
    </location>
</feature>
<evidence type="ECO:0000256" key="1">
    <source>
        <dbReference type="SAM" id="Phobius"/>
    </source>
</evidence>
<accession>A0A1I1SJ91</accession>
<dbReference type="RefSeq" id="WP_090093175.1">
    <property type="nucleotide sequence ID" value="NZ_FOMN01000004.1"/>
</dbReference>
<name>A0A1I1SJ91_9LACO</name>
<organism evidence="2 3">
    <name type="scientific">Lactobacillus bombicola</name>
    <dbReference type="NCBI Taxonomy" id="1505723"/>
    <lineage>
        <taxon>Bacteria</taxon>
        <taxon>Bacillati</taxon>
        <taxon>Bacillota</taxon>
        <taxon>Bacilli</taxon>
        <taxon>Lactobacillales</taxon>
        <taxon>Lactobacillaceae</taxon>
        <taxon>Lactobacillus</taxon>
    </lineage>
</organism>
<keyword evidence="1" id="KW-0812">Transmembrane</keyword>
<dbReference type="EMBL" id="FOMN01000004">
    <property type="protein sequence ID" value="SFD46545.1"/>
    <property type="molecule type" value="Genomic_DNA"/>
</dbReference>